<dbReference type="eggNOG" id="KOG2299">
    <property type="taxonomic scope" value="Eukaryota"/>
</dbReference>
<feature type="binding site" evidence="8">
    <location>
        <position position="158"/>
    </location>
    <ligand>
        <name>a divalent metal cation</name>
        <dbReference type="ChEBI" id="CHEBI:60240"/>
    </ligand>
</feature>
<evidence type="ECO:0000256" key="4">
    <source>
        <dbReference type="ARBA" id="ARBA00022722"/>
    </source>
</evidence>
<feature type="non-terminal residue" evidence="11">
    <location>
        <position position="1"/>
    </location>
</feature>
<evidence type="ECO:0000313" key="11">
    <source>
        <dbReference type="EMBL" id="EOA27485.1"/>
    </source>
</evidence>
<protein>
    <recommendedName>
        <fullName evidence="9">Ribonuclease</fullName>
        <ecNumber evidence="9">3.1.26.4</ecNumber>
    </recommendedName>
</protein>
<dbReference type="EMBL" id="KB870808">
    <property type="protein sequence ID" value="EOA27485.1"/>
    <property type="molecule type" value="Genomic_DNA"/>
</dbReference>
<dbReference type="InterPro" id="IPR036397">
    <property type="entry name" value="RNaseH_sf"/>
</dbReference>
<dbReference type="Gene3D" id="3.30.420.10">
    <property type="entry name" value="Ribonuclease H-like superfamily/Ribonuclease H"/>
    <property type="match status" value="1"/>
</dbReference>
<evidence type="ECO:0000259" key="10">
    <source>
        <dbReference type="PROSITE" id="PS51975"/>
    </source>
</evidence>
<evidence type="ECO:0000256" key="7">
    <source>
        <dbReference type="ARBA" id="ARBA00022801"/>
    </source>
</evidence>
<comment type="catalytic activity">
    <reaction evidence="1 8 9">
        <text>Endonucleolytic cleavage to 5'-phosphomonoester.</text>
        <dbReference type="EC" id="3.1.26.4"/>
    </reaction>
</comment>
<name>R0HQE4_9BRAS</name>
<dbReference type="Proteomes" id="UP000029121">
    <property type="component" value="Unassembled WGS sequence"/>
</dbReference>
<evidence type="ECO:0000256" key="2">
    <source>
        <dbReference type="ARBA" id="ARBA00001946"/>
    </source>
</evidence>
<dbReference type="GO" id="GO:0004523">
    <property type="term" value="F:RNA-DNA hybrid ribonuclease activity"/>
    <property type="evidence" value="ECO:0007669"/>
    <property type="project" value="UniProtKB-UniRule"/>
</dbReference>
<dbReference type="InterPro" id="IPR012337">
    <property type="entry name" value="RNaseH-like_sf"/>
</dbReference>
<proteinExistence type="inferred from homology"/>
<dbReference type="GO" id="GO:0043137">
    <property type="term" value="P:DNA replication, removal of RNA primer"/>
    <property type="evidence" value="ECO:0007669"/>
    <property type="project" value="TreeGrafter"/>
</dbReference>
<dbReference type="STRING" id="81985.R0HQE4"/>
<dbReference type="SUPFAM" id="SSF53098">
    <property type="entry name" value="Ribonuclease H-like"/>
    <property type="match status" value="1"/>
</dbReference>
<dbReference type="NCBIfam" id="TIGR00729">
    <property type="entry name" value="ribonuclease HII"/>
    <property type="match status" value="1"/>
</dbReference>
<evidence type="ECO:0000313" key="12">
    <source>
        <dbReference type="Proteomes" id="UP000029121"/>
    </source>
</evidence>
<keyword evidence="5 8" id="KW-0479">Metal-binding</keyword>
<feature type="binding site" evidence="8">
    <location>
        <position position="51"/>
    </location>
    <ligand>
        <name>a divalent metal cation</name>
        <dbReference type="ChEBI" id="CHEBI:60240"/>
    </ligand>
</feature>
<dbReference type="PANTHER" id="PTHR10954">
    <property type="entry name" value="RIBONUCLEASE H2 SUBUNIT A"/>
    <property type="match status" value="1"/>
</dbReference>
<dbReference type="InterPro" id="IPR024567">
    <property type="entry name" value="RNase_HII/HIII_dom"/>
</dbReference>
<dbReference type="Gene3D" id="1.10.10.460">
    <property type="entry name" value="Ribonuclease hii. Domain 2"/>
    <property type="match status" value="1"/>
</dbReference>
<dbReference type="FunFam" id="1.10.10.460:FF:000001">
    <property type="entry name" value="Ribonuclease"/>
    <property type="match status" value="1"/>
</dbReference>
<dbReference type="InterPro" id="IPR004649">
    <property type="entry name" value="RNase_H2_suA"/>
</dbReference>
<dbReference type="GO" id="GO:0003723">
    <property type="term" value="F:RNA binding"/>
    <property type="evidence" value="ECO:0007669"/>
    <property type="project" value="UniProtKB-UniRule"/>
</dbReference>
<dbReference type="InterPro" id="IPR001352">
    <property type="entry name" value="RNase_HII/HIII"/>
</dbReference>
<organism evidence="11 12">
    <name type="scientific">Capsella rubella</name>
    <dbReference type="NCBI Taxonomy" id="81985"/>
    <lineage>
        <taxon>Eukaryota</taxon>
        <taxon>Viridiplantae</taxon>
        <taxon>Streptophyta</taxon>
        <taxon>Embryophyta</taxon>
        <taxon>Tracheophyta</taxon>
        <taxon>Spermatophyta</taxon>
        <taxon>Magnoliopsida</taxon>
        <taxon>eudicotyledons</taxon>
        <taxon>Gunneridae</taxon>
        <taxon>Pentapetalae</taxon>
        <taxon>rosids</taxon>
        <taxon>malvids</taxon>
        <taxon>Brassicales</taxon>
        <taxon>Brassicaceae</taxon>
        <taxon>Camelineae</taxon>
        <taxon>Capsella</taxon>
    </lineage>
</organism>
<accession>R0HQE4</accession>
<dbReference type="AlphaFoldDB" id="R0HQE4"/>
<dbReference type="InterPro" id="IPR023160">
    <property type="entry name" value="RNase_HII_hlx-loop-hlx_cap_dom"/>
</dbReference>
<dbReference type="GO" id="GO:0046872">
    <property type="term" value="F:metal ion binding"/>
    <property type="evidence" value="ECO:0007669"/>
    <property type="project" value="UniProtKB-KW"/>
</dbReference>
<keyword evidence="12" id="KW-1185">Reference proteome</keyword>
<comment type="similarity">
    <text evidence="3">Belongs to the RNase HII family. Eukaryotic subfamily.</text>
</comment>
<dbReference type="PANTHER" id="PTHR10954:SF7">
    <property type="entry name" value="RIBONUCLEASE H2 SUBUNIT A"/>
    <property type="match status" value="1"/>
</dbReference>
<keyword evidence="4 8" id="KW-0540">Nuclease</keyword>
<keyword evidence="7 8" id="KW-0378">Hydrolase</keyword>
<dbReference type="Pfam" id="PF01351">
    <property type="entry name" value="RNase_HII"/>
    <property type="match status" value="1"/>
</dbReference>
<reference evidence="12" key="1">
    <citation type="journal article" date="2013" name="Nat. Genet.">
        <title>The Capsella rubella genome and the genomic consequences of rapid mating system evolution.</title>
        <authorList>
            <person name="Slotte T."/>
            <person name="Hazzouri K.M."/>
            <person name="Agren J.A."/>
            <person name="Koenig D."/>
            <person name="Maumus F."/>
            <person name="Guo Y.L."/>
            <person name="Steige K."/>
            <person name="Platts A.E."/>
            <person name="Escobar J.S."/>
            <person name="Newman L.K."/>
            <person name="Wang W."/>
            <person name="Mandakova T."/>
            <person name="Vello E."/>
            <person name="Smith L.M."/>
            <person name="Henz S.R."/>
            <person name="Steffen J."/>
            <person name="Takuno S."/>
            <person name="Brandvain Y."/>
            <person name="Coop G."/>
            <person name="Andolfatto P."/>
            <person name="Hu T.T."/>
            <person name="Blanchette M."/>
            <person name="Clark R.M."/>
            <person name="Quesneville H."/>
            <person name="Nordborg M."/>
            <person name="Gaut B.S."/>
            <person name="Lysak M.A."/>
            <person name="Jenkins J."/>
            <person name="Grimwood J."/>
            <person name="Chapman J."/>
            <person name="Prochnik S."/>
            <person name="Shu S."/>
            <person name="Rokhsar D."/>
            <person name="Schmutz J."/>
            <person name="Weigel D."/>
            <person name="Wright S.I."/>
        </authorList>
    </citation>
    <scope>NUCLEOTIDE SEQUENCE [LARGE SCALE GENOMIC DNA]</scope>
    <source>
        <strain evidence="12">cv. Monte Gargano</strain>
    </source>
</reference>
<sequence>EAYEQTIWEREREARVRLTLKPQFLGRNSKGMGSDCLTPEWASQPCLMGIDEAGRGPVLGPMVYGCMYCPISYQSSLASLHFADSKTLKEEKREELYENLKLDKSLGWAVDVIDPRELSAKMLAKNKTNLNEISHNSAMGLIKRVLDMGVFLTEAYLDTVGDPEKYRIKLSERFPSIKFVVSKKADSLFPVVSGASIVAKVTRDRALREWLVEETGENINRKFGSGYPGDPETKAWLVQHKHSLFGFPSLVRFSWGTCTAHLKGEVEVAWEADENEESGNGSSSKRQAKLSSFGFKTCESRSEEIESSGKGRCKFFQARKLQQLTQF</sequence>
<dbReference type="PROSITE" id="PS51975">
    <property type="entry name" value="RNASE_H_2"/>
    <property type="match status" value="1"/>
</dbReference>
<evidence type="ECO:0000256" key="3">
    <source>
        <dbReference type="ARBA" id="ARBA00007058"/>
    </source>
</evidence>
<feature type="binding site" evidence="8">
    <location>
        <position position="52"/>
    </location>
    <ligand>
        <name>a divalent metal cation</name>
        <dbReference type="ChEBI" id="CHEBI:60240"/>
    </ligand>
</feature>
<evidence type="ECO:0000256" key="9">
    <source>
        <dbReference type="RuleBase" id="RU003515"/>
    </source>
</evidence>
<evidence type="ECO:0000256" key="6">
    <source>
        <dbReference type="ARBA" id="ARBA00022759"/>
    </source>
</evidence>
<dbReference type="OrthoDB" id="7462577at2759"/>
<evidence type="ECO:0000256" key="1">
    <source>
        <dbReference type="ARBA" id="ARBA00000077"/>
    </source>
</evidence>
<evidence type="ECO:0000256" key="5">
    <source>
        <dbReference type="ARBA" id="ARBA00022723"/>
    </source>
</evidence>
<dbReference type="KEGG" id="crb:17888128"/>
<gene>
    <name evidence="11" type="ORF">CARUB_v10023622mg</name>
</gene>
<comment type="cofactor">
    <cofactor evidence="8">
        <name>Mn(2+)</name>
        <dbReference type="ChEBI" id="CHEBI:29035"/>
    </cofactor>
    <cofactor evidence="8">
        <name>Mg(2+)</name>
        <dbReference type="ChEBI" id="CHEBI:18420"/>
    </cofactor>
    <text evidence="8">Manganese or magnesium. Binds 1 divalent metal ion per monomer in the absence of substrate. May bind a second metal ion after substrate binding.</text>
</comment>
<comment type="cofactor">
    <cofactor evidence="2">
        <name>Mg(2+)</name>
        <dbReference type="ChEBI" id="CHEBI:18420"/>
    </cofactor>
</comment>
<dbReference type="EC" id="3.1.26.4" evidence="9"/>
<dbReference type="CDD" id="cd07181">
    <property type="entry name" value="RNase_HII_eukaryota_like"/>
    <property type="match status" value="1"/>
</dbReference>
<dbReference type="FunFam" id="3.30.420.10:FF:000016">
    <property type="entry name" value="Ribonuclease"/>
    <property type="match status" value="1"/>
</dbReference>
<evidence type="ECO:0000256" key="8">
    <source>
        <dbReference type="PROSITE-ProRule" id="PRU01319"/>
    </source>
</evidence>
<dbReference type="GO" id="GO:0006298">
    <property type="term" value="P:mismatch repair"/>
    <property type="evidence" value="ECO:0007669"/>
    <property type="project" value="TreeGrafter"/>
</dbReference>
<dbReference type="GO" id="GO:0032299">
    <property type="term" value="C:ribonuclease H2 complex"/>
    <property type="evidence" value="ECO:0007669"/>
    <property type="project" value="TreeGrafter"/>
</dbReference>
<feature type="domain" description="RNase H type-2" evidence="10">
    <location>
        <begin position="45"/>
        <end position="267"/>
    </location>
</feature>
<keyword evidence="6 8" id="KW-0255">Endonuclease</keyword>
<comment type="function">
    <text evidence="9">Endonuclease that specifically degrades the RNA of RNA-DNA hybrids.</text>
</comment>